<dbReference type="AlphaFoldDB" id="A0A5S4VJN0"/>
<evidence type="ECO:0000256" key="1">
    <source>
        <dbReference type="SAM" id="MobiDB-lite"/>
    </source>
</evidence>
<organism evidence="3 4">
    <name type="scientific">Agromyces mariniharenae</name>
    <dbReference type="NCBI Taxonomy" id="2604423"/>
    <lineage>
        <taxon>Bacteria</taxon>
        <taxon>Bacillati</taxon>
        <taxon>Actinomycetota</taxon>
        <taxon>Actinomycetes</taxon>
        <taxon>Micrococcales</taxon>
        <taxon>Microbacteriaceae</taxon>
        <taxon>Agromyces</taxon>
    </lineage>
</organism>
<keyword evidence="4" id="KW-1185">Reference proteome</keyword>
<evidence type="ECO:0000313" key="4">
    <source>
        <dbReference type="Proteomes" id="UP000325243"/>
    </source>
</evidence>
<evidence type="ECO:0000256" key="2">
    <source>
        <dbReference type="SAM" id="Phobius"/>
    </source>
</evidence>
<feature type="transmembrane region" description="Helical" evidence="2">
    <location>
        <begin position="63"/>
        <end position="89"/>
    </location>
</feature>
<proteinExistence type="predicted"/>
<sequence>MVESQSDAAGRAPSDGAAARPPKLLAHPFMRTTFATEESVYGVILVSGMIVVAGGHGESSWSVFWTVLVTVIVFWAAHVYAGTVARHGLDHERMIGLREAFRISFRRSLGLLASALIPSFILLLGATRAIPDQYAIWTALWAGVGVLAVLGWIAFSRRGSSWPIRVAGALGTASFGIAMIVLKAFIH</sequence>
<feature type="transmembrane region" description="Helical" evidence="2">
    <location>
        <begin position="109"/>
        <end position="130"/>
    </location>
</feature>
<keyword evidence="2" id="KW-0812">Transmembrane</keyword>
<reference evidence="3 4" key="1">
    <citation type="submission" date="2019-08" db="EMBL/GenBank/DDBJ databases">
        <authorList>
            <person name="Hu J."/>
        </authorList>
    </citation>
    <scope>NUCLEOTIDE SEQUENCE [LARGE SCALE GENOMIC DNA]</scope>
    <source>
        <strain evidence="3 4">NEAU-184</strain>
    </source>
</reference>
<evidence type="ECO:0000313" key="3">
    <source>
        <dbReference type="EMBL" id="TYL54345.1"/>
    </source>
</evidence>
<name>A0A5S4VJN0_9MICO</name>
<feature type="region of interest" description="Disordered" evidence="1">
    <location>
        <begin position="1"/>
        <end position="20"/>
    </location>
</feature>
<keyword evidence="2" id="KW-1133">Transmembrane helix</keyword>
<gene>
    <name evidence="3" type="ORF">FYC51_12355</name>
</gene>
<feature type="transmembrane region" description="Helical" evidence="2">
    <location>
        <begin position="39"/>
        <end position="57"/>
    </location>
</feature>
<comment type="caution">
    <text evidence="3">The sequence shown here is derived from an EMBL/GenBank/DDBJ whole genome shotgun (WGS) entry which is preliminary data.</text>
</comment>
<dbReference type="Proteomes" id="UP000325243">
    <property type="component" value="Unassembled WGS sequence"/>
</dbReference>
<feature type="transmembrane region" description="Helical" evidence="2">
    <location>
        <begin position="136"/>
        <end position="155"/>
    </location>
</feature>
<accession>A0A5S4VJN0</accession>
<protein>
    <submittedName>
        <fullName evidence="3">Uncharacterized protein</fullName>
    </submittedName>
</protein>
<dbReference type="RefSeq" id="WP_148733877.1">
    <property type="nucleotide sequence ID" value="NZ_VSSB01000001.1"/>
</dbReference>
<keyword evidence="2" id="KW-0472">Membrane</keyword>
<dbReference type="EMBL" id="VSSB01000001">
    <property type="protein sequence ID" value="TYL54345.1"/>
    <property type="molecule type" value="Genomic_DNA"/>
</dbReference>
<feature type="transmembrane region" description="Helical" evidence="2">
    <location>
        <begin position="167"/>
        <end position="186"/>
    </location>
</feature>